<name>A0A0H4X6Q4_9BACT</name>
<protein>
    <submittedName>
        <fullName evidence="2">Uncharacterized protein</fullName>
    </submittedName>
</protein>
<feature type="compositionally biased region" description="Basic and acidic residues" evidence="1">
    <location>
        <begin position="8"/>
        <end position="18"/>
    </location>
</feature>
<accession>A0A0H4X6Q4</accession>
<evidence type="ECO:0000313" key="3">
    <source>
        <dbReference type="Proteomes" id="UP000009026"/>
    </source>
</evidence>
<dbReference type="AlphaFoldDB" id="A0A0H4X6Q4"/>
<evidence type="ECO:0000313" key="2">
    <source>
        <dbReference type="EMBL" id="AKQ63527.1"/>
    </source>
</evidence>
<organism evidence="2 3">
    <name type="scientific">Pseudomyxococcus hansupus</name>
    <dbReference type="NCBI Taxonomy" id="1297742"/>
    <lineage>
        <taxon>Bacteria</taxon>
        <taxon>Pseudomonadati</taxon>
        <taxon>Myxococcota</taxon>
        <taxon>Myxococcia</taxon>
        <taxon>Myxococcales</taxon>
        <taxon>Cystobacterineae</taxon>
        <taxon>Myxococcaceae</taxon>
        <taxon>Pseudomyxococcus</taxon>
    </lineage>
</organism>
<proteinExistence type="predicted"/>
<feature type="region of interest" description="Disordered" evidence="1">
    <location>
        <begin position="1"/>
        <end position="67"/>
    </location>
</feature>
<dbReference type="Proteomes" id="UP000009026">
    <property type="component" value="Chromosome"/>
</dbReference>
<evidence type="ECO:0000256" key="1">
    <source>
        <dbReference type="SAM" id="MobiDB-lite"/>
    </source>
</evidence>
<sequence length="67" mass="7152">MGTGQQGAERKEESDSHGRSQGRCRNMPNAPGPPILHGAFNRARNEAGAHQARRAPALSPSIHGLKK</sequence>
<reference evidence="2 3" key="1">
    <citation type="journal article" date="2016" name="PLoS ONE">
        <title>Complete Genome Sequence and Comparative Genomics of a Novel Myxobacterium Myxococcus hansupus.</title>
        <authorList>
            <person name="Sharma G."/>
            <person name="Narwani T."/>
            <person name="Subramanian S."/>
        </authorList>
    </citation>
    <scope>NUCLEOTIDE SEQUENCE [LARGE SCALE GENOMIC DNA]</scope>
    <source>
        <strain evidence="3">mixupus</strain>
    </source>
</reference>
<dbReference type="KEGG" id="mym:A176_000439"/>
<dbReference type="STRING" id="1297742.A176_000439"/>
<keyword evidence="3" id="KW-1185">Reference proteome</keyword>
<gene>
    <name evidence="2" type="ORF">A176_000439</name>
</gene>
<dbReference type="EMBL" id="CP012109">
    <property type="protein sequence ID" value="AKQ63527.1"/>
    <property type="molecule type" value="Genomic_DNA"/>
</dbReference>